<evidence type="ECO:0000313" key="3">
    <source>
        <dbReference type="Proteomes" id="UP001226574"/>
    </source>
</evidence>
<feature type="transmembrane region" description="Helical" evidence="1">
    <location>
        <begin position="12"/>
        <end position="36"/>
    </location>
</feature>
<evidence type="ECO:0000313" key="2">
    <source>
        <dbReference type="EMBL" id="MDQ9092853.1"/>
    </source>
</evidence>
<dbReference type="RefSeq" id="WP_309039316.1">
    <property type="nucleotide sequence ID" value="NZ_JAVIFY010000011.1"/>
</dbReference>
<organism evidence="2 3">
    <name type="scientific">Pseudoalteromonas haloplanktis</name>
    <name type="common">Alteromonas haloplanktis</name>
    <dbReference type="NCBI Taxonomy" id="228"/>
    <lineage>
        <taxon>Bacteria</taxon>
        <taxon>Pseudomonadati</taxon>
        <taxon>Pseudomonadota</taxon>
        <taxon>Gammaproteobacteria</taxon>
        <taxon>Alteromonadales</taxon>
        <taxon>Pseudoalteromonadaceae</taxon>
        <taxon>Pseudoalteromonas</taxon>
    </lineage>
</organism>
<proteinExistence type="predicted"/>
<keyword evidence="3" id="KW-1185">Reference proteome</keyword>
<sequence length="248" mass="28314">MSHIKKVAHNSHTISMLMCCTLMLVFIAAFFPSALIVDNELGLTSEHILSAIISLLMFLITIVTGLIAFKSYQIAKAANELSERIFTSQREQIESQDFSRLFERFEKRINQIEKQKNVTIYCEGLIQKYLSAGRFVKGKYEPTELELKNAIEMSKPINSFYEEVSDRCKNVKANIPNKSLTKDWINSTFSQLQQIGKTDPIYDSFMSIPDEDLVPIIEGCSIPVKRTNPLYYAEVHRLIISSLLVTMN</sequence>
<comment type="caution">
    <text evidence="2">The sequence shown here is derived from an EMBL/GenBank/DDBJ whole genome shotgun (WGS) entry which is preliminary data.</text>
</comment>
<evidence type="ECO:0008006" key="4">
    <source>
        <dbReference type="Google" id="ProtNLM"/>
    </source>
</evidence>
<gene>
    <name evidence="2" type="ORF">RC083_14815</name>
</gene>
<dbReference type="EMBL" id="JAVIFY010000011">
    <property type="protein sequence ID" value="MDQ9092853.1"/>
    <property type="molecule type" value="Genomic_DNA"/>
</dbReference>
<keyword evidence="1" id="KW-1133">Transmembrane helix</keyword>
<accession>A0ABU1BEC5</accession>
<name>A0ABU1BEC5_PSEHA</name>
<reference evidence="2 3" key="1">
    <citation type="submission" date="2023-08" db="EMBL/GenBank/DDBJ databases">
        <title>Pseudoalteromonas haloplanktis LL1 genome.</title>
        <authorList>
            <person name="Wu S."/>
        </authorList>
    </citation>
    <scope>NUCLEOTIDE SEQUENCE [LARGE SCALE GENOMIC DNA]</scope>
    <source>
        <strain evidence="2 3">LL1</strain>
    </source>
</reference>
<dbReference type="Proteomes" id="UP001226574">
    <property type="component" value="Unassembled WGS sequence"/>
</dbReference>
<keyword evidence="1" id="KW-0812">Transmembrane</keyword>
<feature type="transmembrane region" description="Helical" evidence="1">
    <location>
        <begin position="48"/>
        <end position="69"/>
    </location>
</feature>
<protein>
    <recommendedName>
        <fullName evidence="4">Phage abortive infection protein</fullName>
    </recommendedName>
</protein>
<keyword evidence="1" id="KW-0472">Membrane</keyword>
<evidence type="ECO:0000256" key="1">
    <source>
        <dbReference type="SAM" id="Phobius"/>
    </source>
</evidence>